<organism evidence="1 2">
    <name type="scientific">Hydrogenophaga intermedia</name>
    <dbReference type="NCBI Taxonomy" id="65786"/>
    <lineage>
        <taxon>Bacteria</taxon>
        <taxon>Pseudomonadati</taxon>
        <taxon>Pseudomonadota</taxon>
        <taxon>Betaproteobacteria</taxon>
        <taxon>Burkholderiales</taxon>
        <taxon>Comamonadaceae</taxon>
        <taxon>Hydrogenophaga</taxon>
    </lineage>
</organism>
<dbReference type="EMBL" id="CCAE010000011">
    <property type="protein sequence ID" value="CDN87494.1"/>
    <property type="molecule type" value="Genomic_DNA"/>
</dbReference>
<dbReference type="AlphaFoldDB" id="A0A1L1PFG1"/>
<evidence type="ECO:0000313" key="1">
    <source>
        <dbReference type="EMBL" id="CDN87494.1"/>
    </source>
</evidence>
<protein>
    <submittedName>
        <fullName evidence="1">Uncharacterized protein</fullName>
    </submittedName>
</protein>
<gene>
    <name evidence="1" type="ORF">BN948_01916</name>
</gene>
<keyword evidence="2" id="KW-1185">Reference proteome</keyword>
<sequence length="50" mass="5234">MDQATLMKYGIAAAIAFAAWKYGGTYGKAGAVAVAAVAVARRTPYIREVL</sequence>
<accession>A0A1L1PFG1</accession>
<evidence type="ECO:0000313" key="2">
    <source>
        <dbReference type="Proteomes" id="UP000028878"/>
    </source>
</evidence>
<dbReference type="Proteomes" id="UP000028878">
    <property type="component" value="Unassembled WGS sequence"/>
</dbReference>
<dbReference type="RefSeq" id="WP_156037837.1">
    <property type="nucleotide sequence ID" value="NZ_CCAE010000011.1"/>
</dbReference>
<name>A0A1L1PFG1_HYDIT</name>
<reference evidence="2" key="1">
    <citation type="submission" date="2014-11" db="EMBL/GenBank/DDBJ databases">
        <title>Draft genome sequence of Hydrogenophaga intermedia S1.</title>
        <authorList>
            <person name="Gan H.M."/>
            <person name="Chew T.H."/>
            <person name="Stolz A."/>
        </authorList>
    </citation>
    <scope>NUCLEOTIDE SEQUENCE [LARGE SCALE GENOMIC DNA]</scope>
    <source>
        <strain evidence="2">S1</strain>
    </source>
</reference>
<proteinExistence type="predicted"/>